<name>A0A5C7A357_9GAMM</name>
<proteinExistence type="predicted"/>
<keyword evidence="2" id="KW-1133">Transmembrane helix</keyword>
<feature type="transmembrane region" description="Helical" evidence="2">
    <location>
        <begin position="20"/>
        <end position="42"/>
    </location>
</feature>
<dbReference type="OrthoDB" id="6712892at2"/>
<dbReference type="InterPro" id="IPR012902">
    <property type="entry name" value="N_methyl_site"/>
</dbReference>
<keyword evidence="2" id="KW-0472">Membrane</keyword>
<evidence type="ECO:0000313" key="3">
    <source>
        <dbReference type="EMBL" id="TXD97012.1"/>
    </source>
</evidence>
<feature type="region of interest" description="Disordered" evidence="1">
    <location>
        <begin position="107"/>
        <end position="129"/>
    </location>
</feature>
<dbReference type="NCBIfam" id="TIGR02532">
    <property type="entry name" value="IV_pilin_GFxxxE"/>
    <property type="match status" value="1"/>
</dbReference>
<dbReference type="PROSITE" id="PS00409">
    <property type="entry name" value="PROKAR_NTER_METHYL"/>
    <property type="match status" value="1"/>
</dbReference>
<feature type="compositionally biased region" description="Acidic residues" evidence="1">
    <location>
        <begin position="107"/>
        <end position="118"/>
    </location>
</feature>
<dbReference type="GO" id="GO:0043683">
    <property type="term" value="P:type IV pilus assembly"/>
    <property type="evidence" value="ECO:0007669"/>
    <property type="project" value="InterPro"/>
</dbReference>
<dbReference type="RefSeq" id="WP_147223717.1">
    <property type="nucleotide sequence ID" value="NZ_CAJGYY010000001.1"/>
</dbReference>
<dbReference type="InterPro" id="IPR032092">
    <property type="entry name" value="PilW"/>
</dbReference>
<gene>
    <name evidence="3" type="ORF">ES754_08355</name>
</gene>
<dbReference type="Pfam" id="PF07963">
    <property type="entry name" value="N_methyl"/>
    <property type="match status" value="1"/>
</dbReference>
<keyword evidence="4" id="KW-1185">Reference proteome</keyword>
<dbReference type="EMBL" id="VORZ01000002">
    <property type="protein sequence ID" value="TXD97012.1"/>
    <property type="molecule type" value="Genomic_DNA"/>
</dbReference>
<accession>A0A5C7A357</accession>
<keyword evidence="2" id="KW-0812">Transmembrane</keyword>
<evidence type="ECO:0000256" key="1">
    <source>
        <dbReference type="SAM" id="MobiDB-lite"/>
    </source>
</evidence>
<comment type="caution">
    <text evidence="3">The sequence shown here is derived from an EMBL/GenBank/DDBJ whole genome shotgun (WGS) entry which is preliminary data.</text>
</comment>
<organism evidence="3 4">
    <name type="scientific">Psychrobacter frigidicola</name>
    <dbReference type="NCBI Taxonomy" id="45611"/>
    <lineage>
        <taxon>Bacteria</taxon>
        <taxon>Pseudomonadati</taxon>
        <taxon>Pseudomonadota</taxon>
        <taxon>Gammaproteobacteria</taxon>
        <taxon>Moraxellales</taxon>
        <taxon>Moraxellaceae</taxon>
        <taxon>Psychrobacter</taxon>
    </lineage>
</organism>
<dbReference type="AlphaFoldDB" id="A0A5C7A357"/>
<dbReference type="Proteomes" id="UP000321903">
    <property type="component" value="Unassembled WGS sequence"/>
</dbReference>
<sequence length="354" mass="38792">MSSYRLPQRLQSEVQQGFTLIELMISLVLGLLISAAVMQVFLTSQRVDRIQTAGSEIQDKAVFGLQSIEPQVRLANLGNDGVAINDHTALGGIVLTVGKFDPNAEVEQEADEGNDNDDTSNTSGSSNVMIKNSLKNGFLTRSQGMDSKGNNNSKWNGSLTNTDVSSDQLTIQYINTTGRILVDCEGKDILIGAHVITRYFIKEGSNNTSKLARKNLNLNCEAGRIENNRVINFGRKATGETIIENIDQFNIRLGVQSTDVTNGVLSYQYADMTVKEYMDIDDGAKPNITNIRIAILARSTANSPEASADVFDVFGSNQTLKTQADAPKYLRRVYESNILLRNARVMRIIDSSAP</sequence>
<dbReference type="Pfam" id="PF16074">
    <property type="entry name" value="PilW"/>
    <property type="match status" value="1"/>
</dbReference>
<reference evidence="3 4" key="1">
    <citation type="submission" date="2019-08" db="EMBL/GenBank/DDBJ databases">
        <title>Genome sequence of Psychrobacter frigidicola ACAM304 (type strain).</title>
        <authorList>
            <person name="Bowman J.P."/>
        </authorList>
    </citation>
    <scope>NUCLEOTIDE SEQUENCE [LARGE SCALE GENOMIC DNA]</scope>
    <source>
        <strain evidence="3 4">ACAM 304</strain>
    </source>
</reference>
<evidence type="ECO:0000313" key="4">
    <source>
        <dbReference type="Proteomes" id="UP000321903"/>
    </source>
</evidence>
<protein>
    <submittedName>
        <fullName evidence="3">Prepilin-type N-terminal cleavage/methylation domain-containing protein</fullName>
    </submittedName>
</protein>
<evidence type="ECO:0000256" key="2">
    <source>
        <dbReference type="SAM" id="Phobius"/>
    </source>
</evidence>